<gene>
    <name evidence="1" type="ORF">BMBtpLA3_38</name>
</gene>
<evidence type="ECO:0000313" key="2">
    <source>
        <dbReference type="Proteomes" id="UP000226338"/>
    </source>
</evidence>
<proteinExistence type="predicted"/>
<reference evidence="1 2" key="1">
    <citation type="submission" date="2016-05" db="EMBL/GenBank/DDBJ databases">
        <title>Undiscovered low abundance phages are ubiquitous in bacterial genomes.</title>
        <authorList>
            <person name="Dong Z."/>
            <person name="Liu H."/>
            <person name="Zheng J."/>
            <person name="Peng D."/>
        </authorList>
    </citation>
    <scope>NUCLEOTIDE SEQUENCE [LARGE SCALE GENOMIC DNA]</scope>
</reference>
<dbReference type="EMBL" id="KX190834">
    <property type="protein sequence ID" value="ANT40073.1"/>
    <property type="molecule type" value="Genomic_DNA"/>
</dbReference>
<evidence type="ECO:0000313" key="1">
    <source>
        <dbReference type="EMBL" id="ANT40073.1"/>
    </source>
</evidence>
<organism evidence="1 2">
    <name type="scientific">Bacillus phage BMBtpLA3</name>
    <dbReference type="NCBI Taxonomy" id="1868824"/>
    <lineage>
        <taxon>Viruses</taxon>
        <taxon>Duplodnaviria</taxon>
        <taxon>Heunggongvirae</taxon>
        <taxon>Uroviricota</taxon>
        <taxon>Caudoviricetes</taxon>
        <taxon>Lwoffvirus</taxon>
        <taxon>Lwoffvirus TP21</taxon>
    </lineage>
</organism>
<name>A0A1B1P7I1_9CAUD</name>
<accession>A0A1B1P7I1</accession>
<protein>
    <submittedName>
        <fullName evidence="1">Uncharacterized protein</fullName>
    </submittedName>
</protein>
<dbReference type="Proteomes" id="UP000226338">
    <property type="component" value="Segment"/>
</dbReference>
<sequence length="89" mass="10033">MENTVNKNQAHELQIHVQLKSGRAVSLVEDVTEAVHDGMTQEMLYDELRKDGEMTSVTGQKQGGNIVMIPLDAIDFVEMNIRTFDKETI</sequence>